<evidence type="ECO:0000313" key="2">
    <source>
        <dbReference type="Proteomes" id="UP001153709"/>
    </source>
</evidence>
<protein>
    <submittedName>
        <fullName evidence="1">Uncharacterized protein</fullName>
    </submittedName>
</protein>
<reference evidence="1" key="1">
    <citation type="submission" date="2022-01" db="EMBL/GenBank/DDBJ databases">
        <authorList>
            <person name="King R."/>
        </authorList>
    </citation>
    <scope>NUCLEOTIDE SEQUENCE</scope>
</reference>
<accession>A0A9N9T257</accession>
<dbReference type="Proteomes" id="UP001153709">
    <property type="component" value="Chromosome 4"/>
</dbReference>
<evidence type="ECO:0000313" key="1">
    <source>
        <dbReference type="EMBL" id="CAG9832680.1"/>
    </source>
</evidence>
<organism evidence="1 2">
    <name type="scientific">Diabrotica balteata</name>
    <name type="common">Banded cucumber beetle</name>
    <dbReference type="NCBI Taxonomy" id="107213"/>
    <lineage>
        <taxon>Eukaryota</taxon>
        <taxon>Metazoa</taxon>
        <taxon>Ecdysozoa</taxon>
        <taxon>Arthropoda</taxon>
        <taxon>Hexapoda</taxon>
        <taxon>Insecta</taxon>
        <taxon>Pterygota</taxon>
        <taxon>Neoptera</taxon>
        <taxon>Endopterygota</taxon>
        <taxon>Coleoptera</taxon>
        <taxon>Polyphaga</taxon>
        <taxon>Cucujiformia</taxon>
        <taxon>Chrysomeloidea</taxon>
        <taxon>Chrysomelidae</taxon>
        <taxon>Galerucinae</taxon>
        <taxon>Diabroticina</taxon>
        <taxon>Diabroticites</taxon>
        <taxon>Diabrotica</taxon>
    </lineage>
</organism>
<dbReference type="OrthoDB" id="6618274at2759"/>
<proteinExistence type="predicted"/>
<name>A0A9N9T257_DIABA</name>
<gene>
    <name evidence="1" type="ORF">DIABBA_LOCUS6135</name>
</gene>
<sequence>MKTILCIKDLKLELRVRVLRCYVFSILQYGLESWTLKQKHINMLLSFEIMNTEEN</sequence>
<dbReference type="AlphaFoldDB" id="A0A9N9T257"/>
<keyword evidence="2" id="KW-1185">Reference proteome</keyword>
<dbReference type="EMBL" id="OU898279">
    <property type="protein sequence ID" value="CAG9832680.1"/>
    <property type="molecule type" value="Genomic_DNA"/>
</dbReference>